<evidence type="ECO:0000313" key="3">
    <source>
        <dbReference type="Proteomes" id="UP000238479"/>
    </source>
</evidence>
<dbReference type="Pfam" id="PF00481">
    <property type="entry name" value="PP2C"/>
    <property type="match status" value="1"/>
</dbReference>
<feature type="domain" description="PPM-type phosphatase" evidence="1">
    <location>
        <begin position="1"/>
        <end position="127"/>
    </location>
</feature>
<dbReference type="InterPro" id="IPR015655">
    <property type="entry name" value="PP2C"/>
</dbReference>
<accession>A0A2P6Q6I4</accession>
<dbReference type="Gramene" id="PRQ29783">
    <property type="protein sequence ID" value="PRQ29783"/>
    <property type="gene ID" value="RchiOBHm_Chr5g0017531"/>
</dbReference>
<dbReference type="PANTHER" id="PTHR47992">
    <property type="entry name" value="PROTEIN PHOSPHATASE"/>
    <property type="match status" value="1"/>
</dbReference>
<dbReference type="CDD" id="cd00143">
    <property type="entry name" value="PP2Cc"/>
    <property type="match status" value="1"/>
</dbReference>
<dbReference type="AlphaFoldDB" id="A0A2P6Q6I4"/>
<evidence type="ECO:0000259" key="1">
    <source>
        <dbReference type="PROSITE" id="PS51746"/>
    </source>
</evidence>
<protein>
    <recommendedName>
        <fullName evidence="1">PPM-type phosphatase domain-containing protein</fullName>
    </recommendedName>
</protein>
<keyword evidence="3" id="KW-1185">Reference proteome</keyword>
<dbReference type="Proteomes" id="UP000238479">
    <property type="component" value="Chromosome 5"/>
</dbReference>
<dbReference type="PROSITE" id="PS51746">
    <property type="entry name" value="PPM_2"/>
    <property type="match status" value="1"/>
</dbReference>
<dbReference type="InterPro" id="IPR001932">
    <property type="entry name" value="PPM-type_phosphatase-like_dom"/>
</dbReference>
<organism evidence="2 3">
    <name type="scientific">Rosa chinensis</name>
    <name type="common">China rose</name>
    <dbReference type="NCBI Taxonomy" id="74649"/>
    <lineage>
        <taxon>Eukaryota</taxon>
        <taxon>Viridiplantae</taxon>
        <taxon>Streptophyta</taxon>
        <taxon>Embryophyta</taxon>
        <taxon>Tracheophyta</taxon>
        <taxon>Spermatophyta</taxon>
        <taxon>Magnoliopsida</taxon>
        <taxon>eudicotyledons</taxon>
        <taxon>Gunneridae</taxon>
        <taxon>Pentapetalae</taxon>
        <taxon>rosids</taxon>
        <taxon>fabids</taxon>
        <taxon>Rosales</taxon>
        <taxon>Rosaceae</taxon>
        <taxon>Rosoideae</taxon>
        <taxon>Rosoideae incertae sedis</taxon>
        <taxon>Rosa</taxon>
    </lineage>
</organism>
<keyword evidence="2" id="KW-0378">Hydrolase</keyword>
<gene>
    <name evidence="2" type="ORF">RchiOBHm_Chr5g0017531</name>
</gene>
<dbReference type="SUPFAM" id="SSF81606">
    <property type="entry name" value="PP2C-like"/>
    <property type="match status" value="1"/>
</dbReference>
<sequence length="127" mass="13700">MFYFGTCFFNLILEKVAGSRGGSTAVTAILINGETLIVANVGDSRAVLCRDGVANQLTVDHDPQKEKDLVESRGGCVVKLPGNVPRVDAQLAMSHGRIRTESISIETVSWIDSLAKLLNSSHILQFV</sequence>
<comment type="caution">
    <text evidence="2">The sequence shown here is derived from an EMBL/GenBank/DDBJ whole genome shotgun (WGS) entry which is preliminary data.</text>
</comment>
<name>A0A2P6Q6I4_ROSCH</name>
<dbReference type="GO" id="GO:0004722">
    <property type="term" value="F:protein serine/threonine phosphatase activity"/>
    <property type="evidence" value="ECO:0007669"/>
    <property type="project" value="InterPro"/>
</dbReference>
<evidence type="ECO:0000313" key="2">
    <source>
        <dbReference type="EMBL" id="PRQ29783.1"/>
    </source>
</evidence>
<dbReference type="STRING" id="74649.A0A2P6Q6I4"/>
<reference evidence="2 3" key="1">
    <citation type="journal article" date="2018" name="Nat. Genet.">
        <title>The Rosa genome provides new insights in the design of modern roses.</title>
        <authorList>
            <person name="Bendahmane M."/>
        </authorList>
    </citation>
    <scope>NUCLEOTIDE SEQUENCE [LARGE SCALE GENOMIC DNA]</scope>
    <source>
        <strain evidence="3">cv. Old Blush</strain>
    </source>
</reference>
<dbReference type="Gene3D" id="3.60.40.10">
    <property type="entry name" value="PPM-type phosphatase domain"/>
    <property type="match status" value="1"/>
</dbReference>
<dbReference type="EMBL" id="PDCK01000043">
    <property type="protein sequence ID" value="PRQ29783.1"/>
    <property type="molecule type" value="Genomic_DNA"/>
</dbReference>
<proteinExistence type="predicted"/>
<dbReference type="InterPro" id="IPR036457">
    <property type="entry name" value="PPM-type-like_dom_sf"/>
</dbReference>